<feature type="transmembrane region" description="Helical" evidence="6">
    <location>
        <begin position="63"/>
        <end position="86"/>
    </location>
</feature>
<dbReference type="PANTHER" id="PTHR36115">
    <property type="entry name" value="PROLINE-RICH ANTIGEN HOMOLOG-RELATED"/>
    <property type="match status" value="1"/>
</dbReference>
<dbReference type="Proteomes" id="UP001202867">
    <property type="component" value="Unassembled WGS sequence"/>
</dbReference>
<proteinExistence type="predicted"/>
<keyword evidence="4 6" id="KW-1133">Transmembrane helix</keyword>
<evidence type="ECO:0000256" key="6">
    <source>
        <dbReference type="SAM" id="Phobius"/>
    </source>
</evidence>
<evidence type="ECO:0000256" key="3">
    <source>
        <dbReference type="ARBA" id="ARBA00022692"/>
    </source>
</evidence>
<dbReference type="InterPro" id="IPR010432">
    <property type="entry name" value="RDD"/>
</dbReference>
<reference evidence="9" key="1">
    <citation type="submission" date="2023-07" db="EMBL/GenBank/DDBJ databases">
        <title>Ancylobacter moscoviensis sp. nov., facultatively methylotrophic bacteria from activated sludge and the reclassification of Starkeya novella (Starkey 1934) Kelly et al. 2000 as Ancylobacter novellus comb. nov., Starkeya koreensis Im et al. 2006 as Ancylobacter koreensis comb.nov., Angulomicrobium tetraedrale Vasil'eva et al. 1986 as Ancylobacter tetraedralis comb. nov., Angulomicrobium amanitiforme Fritz et al. 2004 as Ancylobacter amanitiformis comb. nov. and Methylorhabdus multivorans Doronina et al. 1996 as Ancylobacter multivorans comb. nov. and emended description of the genus Ancylobacter.</title>
        <authorList>
            <person name="Doronina N."/>
            <person name="Chemodurova A."/>
            <person name="Grouzdev D."/>
            <person name="Koziaeva V."/>
            <person name="Shi W."/>
            <person name="Wu L."/>
            <person name="Kaparullina E."/>
        </authorList>
    </citation>
    <scope>NUCLEOTIDE SEQUENCE [LARGE SCALE GENOMIC DNA]</scope>
    <source>
        <strain evidence="9">Jip08</strain>
    </source>
</reference>
<comment type="subcellular location">
    <subcellularLocation>
        <location evidence="1">Cell membrane</location>
        <topology evidence="1">Multi-pass membrane protein</topology>
    </subcellularLocation>
</comment>
<dbReference type="RefSeq" id="WP_247200629.1">
    <property type="nucleotide sequence ID" value="NZ_JALKCG010000003.1"/>
</dbReference>
<evidence type="ECO:0000256" key="5">
    <source>
        <dbReference type="ARBA" id="ARBA00023136"/>
    </source>
</evidence>
<keyword evidence="2" id="KW-1003">Cell membrane</keyword>
<keyword evidence="3 6" id="KW-0812">Transmembrane</keyword>
<gene>
    <name evidence="8" type="ORF">MWN33_11285</name>
</gene>
<evidence type="ECO:0000256" key="1">
    <source>
        <dbReference type="ARBA" id="ARBA00004651"/>
    </source>
</evidence>
<name>A0ABT0DMV2_9HYPH</name>
<evidence type="ECO:0000256" key="2">
    <source>
        <dbReference type="ARBA" id="ARBA00022475"/>
    </source>
</evidence>
<dbReference type="InterPro" id="IPR051791">
    <property type="entry name" value="Pra-immunoreactive"/>
</dbReference>
<evidence type="ECO:0000256" key="4">
    <source>
        <dbReference type="ARBA" id="ARBA00022989"/>
    </source>
</evidence>
<evidence type="ECO:0000259" key="7">
    <source>
        <dbReference type="Pfam" id="PF06271"/>
    </source>
</evidence>
<protein>
    <submittedName>
        <fullName evidence="8">RDD family protein</fullName>
    </submittedName>
</protein>
<organism evidence="8 9">
    <name type="scientific">Ancylobacter koreensis</name>
    <dbReference type="NCBI Taxonomy" id="266121"/>
    <lineage>
        <taxon>Bacteria</taxon>
        <taxon>Pseudomonadati</taxon>
        <taxon>Pseudomonadota</taxon>
        <taxon>Alphaproteobacteria</taxon>
        <taxon>Hyphomicrobiales</taxon>
        <taxon>Xanthobacteraceae</taxon>
        <taxon>Ancylobacter</taxon>
    </lineage>
</organism>
<feature type="transmembrane region" description="Helical" evidence="6">
    <location>
        <begin position="30"/>
        <end position="57"/>
    </location>
</feature>
<sequence length="169" mass="18539">MSDAYREPEPYLFDPVQHPDSFRGVLFRRFIAFLLDTVIIAAPVAAAGLLILVFGFLTFGFGWALYGLIGPASILWALAYAGLTLGGSRSATLGMRAMGIEMRQLDGAPMTPVLAVISIVLFWVANSLLTPLVAIVGLFNSRRRLLHDLVIGTVVVNSDERVSELRRYR</sequence>
<keyword evidence="9" id="KW-1185">Reference proteome</keyword>
<evidence type="ECO:0000313" key="9">
    <source>
        <dbReference type="Proteomes" id="UP001202867"/>
    </source>
</evidence>
<evidence type="ECO:0000313" key="8">
    <source>
        <dbReference type="EMBL" id="MCK0208613.1"/>
    </source>
</evidence>
<dbReference type="EMBL" id="JALKCG010000003">
    <property type="protein sequence ID" value="MCK0208613.1"/>
    <property type="molecule type" value="Genomic_DNA"/>
</dbReference>
<dbReference type="Pfam" id="PF06271">
    <property type="entry name" value="RDD"/>
    <property type="match status" value="1"/>
</dbReference>
<comment type="caution">
    <text evidence="8">The sequence shown here is derived from an EMBL/GenBank/DDBJ whole genome shotgun (WGS) entry which is preliminary data.</text>
</comment>
<keyword evidence="5 6" id="KW-0472">Membrane</keyword>
<accession>A0ABT0DMV2</accession>
<feature type="domain" description="RDD" evidence="7">
    <location>
        <begin position="26"/>
        <end position="151"/>
    </location>
</feature>
<feature type="transmembrane region" description="Helical" evidence="6">
    <location>
        <begin position="113"/>
        <end position="139"/>
    </location>
</feature>